<dbReference type="PANTHER" id="PTHR48081:SF8">
    <property type="entry name" value="ALPHA_BETA HYDROLASE FOLD-3 DOMAIN-CONTAINING PROTEIN-RELATED"/>
    <property type="match status" value="1"/>
</dbReference>
<dbReference type="OrthoDB" id="2152029at2759"/>
<dbReference type="AlphaFoldDB" id="A0A9W8YXK7"/>
<protein>
    <recommendedName>
        <fullName evidence="4">Alpha/beta hydrolase fold-3 domain-containing protein</fullName>
    </recommendedName>
</protein>
<evidence type="ECO:0000259" key="4">
    <source>
        <dbReference type="Pfam" id="PF07859"/>
    </source>
</evidence>
<comment type="similarity">
    <text evidence="1">Belongs to the 'GDXG' lipolytic enzyme family.</text>
</comment>
<dbReference type="Proteomes" id="UP001140453">
    <property type="component" value="Unassembled WGS sequence"/>
</dbReference>
<organism evidence="5 6">
    <name type="scientific">Gnomoniopsis smithogilvyi</name>
    <dbReference type="NCBI Taxonomy" id="1191159"/>
    <lineage>
        <taxon>Eukaryota</taxon>
        <taxon>Fungi</taxon>
        <taxon>Dikarya</taxon>
        <taxon>Ascomycota</taxon>
        <taxon>Pezizomycotina</taxon>
        <taxon>Sordariomycetes</taxon>
        <taxon>Sordariomycetidae</taxon>
        <taxon>Diaporthales</taxon>
        <taxon>Gnomoniaceae</taxon>
        <taxon>Gnomoniopsis</taxon>
    </lineage>
</organism>
<dbReference type="InterPro" id="IPR050300">
    <property type="entry name" value="GDXG_lipolytic_enzyme"/>
</dbReference>
<accession>A0A9W8YXK7</accession>
<keyword evidence="2" id="KW-0378">Hydrolase</keyword>
<sequence>MPPSHPSKLSHPLVAYKPISLLYQLFKITTILARLPLWLIRSLVPALRPYRTWNFTQAFVRHMTINVLDISTTIGITASLPLTPGKEGARWTTIEPFTDELYVGPLVSSTVRPAKIGGTWYGTDAAPSTAEQAASWKKVSLHIHGGAFVIGDGRIENTGYLCGNLIKHAKIEAVFAPQYRLAGYDGRDPFPAALQDALTSYLYLIRTLGIKPENITLSGDSAGGNLALGLLRYLERFGGQINVPKPGRVVLISPWVNPSASIRTDYSKWELFKTDILPQSFIRWGAKTYIKQAENVSEGSEWVDPLGHPFKTDTPVFLSYASREILSVDCARWATEWEGAGNTALTQHIEVDAPHDCLLVGNMTGWDEAARETGQHIAKWLDNN</sequence>
<evidence type="ECO:0000313" key="5">
    <source>
        <dbReference type="EMBL" id="KAJ4393228.1"/>
    </source>
</evidence>
<dbReference type="PROSITE" id="PS01174">
    <property type="entry name" value="LIPASE_GDXG_SER"/>
    <property type="match status" value="1"/>
</dbReference>
<name>A0A9W8YXK7_9PEZI</name>
<evidence type="ECO:0000313" key="6">
    <source>
        <dbReference type="Proteomes" id="UP001140453"/>
    </source>
</evidence>
<evidence type="ECO:0000256" key="2">
    <source>
        <dbReference type="ARBA" id="ARBA00022801"/>
    </source>
</evidence>
<reference evidence="5" key="1">
    <citation type="submission" date="2022-10" db="EMBL/GenBank/DDBJ databases">
        <title>Tapping the CABI collections for fungal endophytes: first genome assemblies for Collariella, Neodidymelliopsis, Ascochyta clinopodiicola, Didymella pomorum, Didymosphaeria variabile, Neocosmospora piperis and Neocucurbitaria cava.</title>
        <authorList>
            <person name="Hill R."/>
        </authorList>
    </citation>
    <scope>NUCLEOTIDE SEQUENCE</scope>
    <source>
        <strain evidence="5">IMI 355082</strain>
    </source>
</reference>
<dbReference type="InterPro" id="IPR029058">
    <property type="entry name" value="AB_hydrolase_fold"/>
</dbReference>
<feature type="domain" description="Alpha/beta hydrolase fold-3" evidence="4">
    <location>
        <begin position="141"/>
        <end position="348"/>
    </location>
</feature>
<proteinExistence type="inferred from homology"/>
<dbReference type="Gene3D" id="3.40.50.1820">
    <property type="entry name" value="alpha/beta hydrolase"/>
    <property type="match status" value="1"/>
</dbReference>
<dbReference type="InterPro" id="IPR033140">
    <property type="entry name" value="Lipase_GDXG_put_SER_AS"/>
</dbReference>
<dbReference type="EMBL" id="JAPEVB010000002">
    <property type="protein sequence ID" value="KAJ4393228.1"/>
    <property type="molecule type" value="Genomic_DNA"/>
</dbReference>
<evidence type="ECO:0000256" key="3">
    <source>
        <dbReference type="PROSITE-ProRule" id="PRU10038"/>
    </source>
</evidence>
<comment type="caution">
    <text evidence="5">The sequence shown here is derived from an EMBL/GenBank/DDBJ whole genome shotgun (WGS) entry which is preliminary data.</text>
</comment>
<dbReference type="PANTHER" id="PTHR48081">
    <property type="entry name" value="AB HYDROLASE SUPERFAMILY PROTEIN C4A8.06C"/>
    <property type="match status" value="1"/>
</dbReference>
<gene>
    <name evidence="5" type="ORF">N0V93_002436</name>
</gene>
<dbReference type="InterPro" id="IPR013094">
    <property type="entry name" value="AB_hydrolase_3"/>
</dbReference>
<feature type="active site" evidence="3">
    <location>
        <position position="221"/>
    </location>
</feature>
<dbReference type="SUPFAM" id="SSF53474">
    <property type="entry name" value="alpha/beta-Hydrolases"/>
    <property type="match status" value="1"/>
</dbReference>
<keyword evidence="6" id="KW-1185">Reference proteome</keyword>
<evidence type="ECO:0000256" key="1">
    <source>
        <dbReference type="ARBA" id="ARBA00010515"/>
    </source>
</evidence>
<dbReference type="Pfam" id="PF07859">
    <property type="entry name" value="Abhydrolase_3"/>
    <property type="match status" value="1"/>
</dbReference>
<dbReference type="GO" id="GO:0016787">
    <property type="term" value="F:hydrolase activity"/>
    <property type="evidence" value="ECO:0007669"/>
    <property type="project" value="UniProtKB-KW"/>
</dbReference>